<reference evidence="3 4" key="1">
    <citation type="submission" date="2022-01" db="EMBL/GenBank/DDBJ databases">
        <authorList>
            <person name="Xiong W."/>
            <person name="Schranz E."/>
        </authorList>
    </citation>
    <scope>NUCLEOTIDE SEQUENCE [LARGE SCALE GENOMIC DNA]</scope>
</reference>
<evidence type="ECO:0000259" key="2">
    <source>
        <dbReference type="Pfam" id="PF08646"/>
    </source>
</evidence>
<dbReference type="AlphaFoldDB" id="A0AAU9NCB0"/>
<comment type="caution">
    <text evidence="3">The sequence shown here is derived from an EMBL/GenBank/DDBJ whole genome shotgun (WGS) entry which is preliminary data.</text>
</comment>
<accession>A0AAU9NCB0</accession>
<dbReference type="Gene3D" id="2.40.50.140">
    <property type="entry name" value="Nucleic acid-binding proteins"/>
    <property type="match status" value="1"/>
</dbReference>
<dbReference type="Pfam" id="PF08646">
    <property type="entry name" value="Rep_fac-A_C"/>
    <property type="match status" value="1"/>
</dbReference>
<gene>
    <name evidence="3" type="ORF">LVIROSA_LOCUS22153</name>
</gene>
<dbReference type="EMBL" id="CAKMRJ010004445">
    <property type="protein sequence ID" value="CAH1435738.1"/>
    <property type="molecule type" value="Genomic_DNA"/>
</dbReference>
<feature type="compositionally biased region" description="Acidic residues" evidence="1">
    <location>
        <begin position="230"/>
        <end position="244"/>
    </location>
</feature>
<protein>
    <recommendedName>
        <fullName evidence="2">Replication factor A C-terminal domain-containing protein</fullName>
    </recommendedName>
</protein>
<dbReference type="InterPro" id="IPR013955">
    <property type="entry name" value="Rep_factor-A_C"/>
</dbReference>
<proteinExistence type="predicted"/>
<sequence length="290" mass="32089">MHVLLQSERQVERPSVANIANMYSDIKKGVIEGTQYTVVGTIIDIDMFNDWKFIQCSRCYKNATFVDNRYFCSGCQKIIVNPRQVFKLVVEVADKDKEMRCVFFNEYATQLTGLTIGELVNMNLLEDDLHNVKDEGFSASMSEVNHTEYKDDDVGLFSIKTNVIESVSPKSATSTLTVICDNHQVDVSDKLIYKDGSGNMKDDAIVAPMYEVASNSNENDSVTKCVSEEKDVEDSDNVGDDTIQDDISKTPISICGLQDGGESEVGDDTIEDDMSKTPISICGLQDGGES</sequence>
<feature type="region of interest" description="Disordered" evidence="1">
    <location>
        <begin position="228"/>
        <end position="290"/>
    </location>
</feature>
<feature type="compositionally biased region" description="Acidic residues" evidence="1">
    <location>
        <begin position="261"/>
        <end position="272"/>
    </location>
</feature>
<dbReference type="Proteomes" id="UP001157418">
    <property type="component" value="Unassembled WGS sequence"/>
</dbReference>
<evidence type="ECO:0000256" key="1">
    <source>
        <dbReference type="SAM" id="MobiDB-lite"/>
    </source>
</evidence>
<dbReference type="SUPFAM" id="SSF50249">
    <property type="entry name" value="Nucleic acid-binding proteins"/>
    <property type="match status" value="1"/>
</dbReference>
<dbReference type="InterPro" id="IPR012340">
    <property type="entry name" value="NA-bd_OB-fold"/>
</dbReference>
<evidence type="ECO:0000313" key="3">
    <source>
        <dbReference type="EMBL" id="CAH1435738.1"/>
    </source>
</evidence>
<feature type="domain" description="Replication factor A C-terminal" evidence="2">
    <location>
        <begin position="52"/>
        <end position="127"/>
    </location>
</feature>
<name>A0AAU9NCB0_9ASTR</name>
<organism evidence="3 4">
    <name type="scientific">Lactuca virosa</name>
    <dbReference type="NCBI Taxonomy" id="75947"/>
    <lineage>
        <taxon>Eukaryota</taxon>
        <taxon>Viridiplantae</taxon>
        <taxon>Streptophyta</taxon>
        <taxon>Embryophyta</taxon>
        <taxon>Tracheophyta</taxon>
        <taxon>Spermatophyta</taxon>
        <taxon>Magnoliopsida</taxon>
        <taxon>eudicotyledons</taxon>
        <taxon>Gunneridae</taxon>
        <taxon>Pentapetalae</taxon>
        <taxon>asterids</taxon>
        <taxon>campanulids</taxon>
        <taxon>Asterales</taxon>
        <taxon>Asteraceae</taxon>
        <taxon>Cichorioideae</taxon>
        <taxon>Cichorieae</taxon>
        <taxon>Lactucinae</taxon>
        <taxon>Lactuca</taxon>
    </lineage>
</organism>
<evidence type="ECO:0000313" key="4">
    <source>
        <dbReference type="Proteomes" id="UP001157418"/>
    </source>
</evidence>
<keyword evidence="4" id="KW-1185">Reference proteome</keyword>